<dbReference type="GO" id="GO:0006954">
    <property type="term" value="P:inflammatory response"/>
    <property type="evidence" value="ECO:0007669"/>
    <property type="project" value="InterPro"/>
</dbReference>
<dbReference type="GeneID" id="110210730"/>
<comment type="subcellular location">
    <subcellularLocation>
        <location evidence="1">Secreted</location>
    </subcellularLocation>
</comment>
<evidence type="ECO:0000256" key="3">
    <source>
        <dbReference type="ARBA" id="ARBA00022525"/>
    </source>
</evidence>
<dbReference type="SUPFAM" id="SSF50353">
    <property type="entry name" value="Cytokine"/>
    <property type="match status" value="1"/>
</dbReference>
<dbReference type="InParanoid" id="A0A6P5KIK0"/>
<evidence type="ECO:0000313" key="4">
    <source>
        <dbReference type="Proteomes" id="UP000515140"/>
    </source>
</evidence>
<evidence type="ECO:0000256" key="1">
    <source>
        <dbReference type="ARBA" id="ARBA00004613"/>
    </source>
</evidence>
<dbReference type="Proteomes" id="UP000515140">
    <property type="component" value="Unplaced"/>
</dbReference>
<name>A0A6P5KIK0_PHACI</name>
<evidence type="ECO:0000313" key="5">
    <source>
        <dbReference type="RefSeq" id="XP_020845475.1"/>
    </source>
</evidence>
<evidence type="ECO:0000256" key="2">
    <source>
        <dbReference type="ARBA" id="ARBA00010448"/>
    </source>
</evidence>
<protein>
    <submittedName>
        <fullName evidence="5">Interleukin-18-like</fullName>
    </submittedName>
</protein>
<accession>A0A6P5KIK0</accession>
<dbReference type="InterPro" id="IPR000975">
    <property type="entry name" value="IL-1_fam"/>
</dbReference>
<dbReference type="KEGG" id="pcw:110210730"/>
<comment type="similarity">
    <text evidence="2">Belongs to the IL-1 family.</text>
</comment>
<gene>
    <name evidence="5" type="primary">LOC110210730</name>
</gene>
<dbReference type="RefSeq" id="XP_020845475.1">
    <property type="nucleotide sequence ID" value="XM_020989816.1"/>
</dbReference>
<dbReference type="GO" id="GO:0005615">
    <property type="term" value="C:extracellular space"/>
    <property type="evidence" value="ECO:0007669"/>
    <property type="project" value="InterPro"/>
</dbReference>
<dbReference type="GO" id="GO:0006955">
    <property type="term" value="P:immune response"/>
    <property type="evidence" value="ECO:0007669"/>
    <property type="project" value="InterPro"/>
</dbReference>
<sequence length="235" mass="26776">MNSSVSPKTHWHGILSSFVEINALHRHEGQSRVGIKMAIVDDCQEGCAPEVDCSLHFANTMETGLREDVCCFSGEALFKKAGVPICIVLKNSKEKVLFFKKKEEMAIFEEMSDGEIEGNAPWTQFMLQYYGCDSPTPLVAISVRGRNESYHLTCKSDKEVQFKEGDFPDNIEDKDKDILFQLSKVIGYNKIKFKSFLYPEHYLACEEDSNKLVLKEEFDSEEASTMFTYVTCKKK</sequence>
<organism evidence="4 5">
    <name type="scientific">Phascolarctos cinereus</name>
    <name type="common">Koala</name>
    <dbReference type="NCBI Taxonomy" id="38626"/>
    <lineage>
        <taxon>Eukaryota</taxon>
        <taxon>Metazoa</taxon>
        <taxon>Chordata</taxon>
        <taxon>Craniata</taxon>
        <taxon>Vertebrata</taxon>
        <taxon>Euteleostomi</taxon>
        <taxon>Mammalia</taxon>
        <taxon>Metatheria</taxon>
        <taxon>Diprotodontia</taxon>
        <taxon>Phascolarctidae</taxon>
        <taxon>Phascolarctos</taxon>
    </lineage>
</organism>
<dbReference type="Pfam" id="PF00340">
    <property type="entry name" value="IL1"/>
    <property type="match status" value="1"/>
</dbReference>
<proteinExistence type="inferred from homology"/>
<dbReference type="InterPro" id="IPR008996">
    <property type="entry name" value="IL1/FGF"/>
</dbReference>
<dbReference type="CDD" id="cd23298">
    <property type="entry name" value="beta-trefoil_IL18"/>
    <property type="match status" value="1"/>
</dbReference>
<dbReference type="AlphaFoldDB" id="A0A6P5KIK0"/>
<dbReference type="Gene3D" id="2.80.10.50">
    <property type="match status" value="1"/>
</dbReference>
<keyword evidence="4" id="KW-1185">Reference proteome</keyword>
<dbReference type="GO" id="GO:0005125">
    <property type="term" value="F:cytokine activity"/>
    <property type="evidence" value="ECO:0007669"/>
    <property type="project" value="InterPro"/>
</dbReference>
<keyword evidence="3" id="KW-0964">Secreted</keyword>
<reference evidence="5" key="1">
    <citation type="submission" date="2025-08" db="UniProtKB">
        <authorList>
            <consortium name="RefSeq"/>
        </authorList>
    </citation>
    <scope>IDENTIFICATION</scope>
    <source>
        <tissue evidence="5">Spleen</tissue>
    </source>
</reference>